<proteinExistence type="predicted"/>
<keyword evidence="1" id="KW-0805">Transcription regulation</keyword>
<evidence type="ECO:0000256" key="5">
    <source>
        <dbReference type="SAM" id="MobiDB-lite"/>
    </source>
</evidence>
<dbReference type="Proteomes" id="UP001202052">
    <property type="component" value="Unassembled WGS sequence"/>
</dbReference>
<dbReference type="InterPro" id="IPR009057">
    <property type="entry name" value="Homeodomain-like_sf"/>
</dbReference>
<evidence type="ECO:0000313" key="7">
    <source>
        <dbReference type="EMBL" id="MCL3995836.1"/>
    </source>
</evidence>
<dbReference type="PANTHER" id="PTHR30055:SF151">
    <property type="entry name" value="TRANSCRIPTIONAL REGULATORY PROTEIN"/>
    <property type="match status" value="1"/>
</dbReference>
<dbReference type="RefSeq" id="WP_249491098.1">
    <property type="nucleotide sequence ID" value="NZ_JAMCCK010000028.1"/>
</dbReference>
<evidence type="ECO:0000256" key="2">
    <source>
        <dbReference type="ARBA" id="ARBA00023125"/>
    </source>
</evidence>
<feature type="compositionally biased region" description="Basic and acidic residues" evidence="5">
    <location>
        <begin position="1"/>
        <end position="12"/>
    </location>
</feature>
<evidence type="ECO:0000256" key="3">
    <source>
        <dbReference type="ARBA" id="ARBA00023163"/>
    </source>
</evidence>
<dbReference type="EMBL" id="JAMCCK010000028">
    <property type="protein sequence ID" value="MCL3995836.1"/>
    <property type="molecule type" value="Genomic_DNA"/>
</dbReference>
<evidence type="ECO:0000256" key="4">
    <source>
        <dbReference type="PROSITE-ProRule" id="PRU00335"/>
    </source>
</evidence>
<evidence type="ECO:0000313" key="8">
    <source>
        <dbReference type="Proteomes" id="UP001202052"/>
    </source>
</evidence>
<gene>
    <name evidence="7" type="ORF">M4438_20365</name>
</gene>
<dbReference type="PROSITE" id="PS50977">
    <property type="entry name" value="HTH_TETR_2"/>
    <property type="match status" value="1"/>
</dbReference>
<evidence type="ECO:0000256" key="1">
    <source>
        <dbReference type="ARBA" id="ARBA00023015"/>
    </source>
</evidence>
<dbReference type="InterPro" id="IPR004111">
    <property type="entry name" value="Repressor_TetR_C"/>
</dbReference>
<feature type="domain" description="HTH tetR-type" evidence="6">
    <location>
        <begin position="32"/>
        <end position="92"/>
    </location>
</feature>
<accession>A0ABT0NXA4</accession>
<feature type="region of interest" description="Disordered" evidence="5">
    <location>
        <begin position="1"/>
        <end position="33"/>
    </location>
</feature>
<sequence length="253" mass="28725">MAVQDRRDRSEEQDSTPLWQRLERPARAPRTPLSPERIAEAAVRIADTEGLDAVTMRRLASALGVAPMAAYRYVNGKDELLELMVDHVYGELELPAMEAADWRQITRVLALRLRDMLLRHPWVSRADWCGPTPNQLALLENALAALADNRLDADTSMSMYSTVTSYVRGAVDSETGLKQMLTTRGWSSHEEARLELAPQMQWLIKTGRYPTYERYLREAARKDDTQWQFEIGLDSVLEGIAVRLQADRAAREA</sequence>
<keyword evidence="2 4" id="KW-0238">DNA-binding</keyword>
<dbReference type="Pfam" id="PF00440">
    <property type="entry name" value="TetR_N"/>
    <property type="match status" value="1"/>
</dbReference>
<dbReference type="Pfam" id="PF02909">
    <property type="entry name" value="TetR_C_1"/>
    <property type="match status" value="1"/>
</dbReference>
<dbReference type="Gene3D" id="1.10.357.10">
    <property type="entry name" value="Tetracycline Repressor, domain 2"/>
    <property type="match status" value="1"/>
</dbReference>
<evidence type="ECO:0000259" key="6">
    <source>
        <dbReference type="PROSITE" id="PS50977"/>
    </source>
</evidence>
<protein>
    <submittedName>
        <fullName evidence="7">TetR/AcrR family transcriptional regulator</fullName>
    </submittedName>
</protein>
<dbReference type="InterPro" id="IPR050109">
    <property type="entry name" value="HTH-type_TetR-like_transc_reg"/>
</dbReference>
<dbReference type="SUPFAM" id="SSF48498">
    <property type="entry name" value="Tetracyclin repressor-like, C-terminal domain"/>
    <property type="match status" value="1"/>
</dbReference>
<feature type="DNA-binding region" description="H-T-H motif" evidence="4">
    <location>
        <begin position="55"/>
        <end position="74"/>
    </location>
</feature>
<name>A0ABT0NXA4_9ACTN</name>
<dbReference type="InterPro" id="IPR036271">
    <property type="entry name" value="Tet_transcr_reg_TetR-rel_C_sf"/>
</dbReference>
<dbReference type="Gene3D" id="1.10.10.60">
    <property type="entry name" value="Homeodomain-like"/>
    <property type="match status" value="1"/>
</dbReference>
<reference evidence="7 8" key="1">
    <citation type="submission" date="2022-05" db="EMBL/GenBank/DDBJ databases">
        <title>Genome Resource of Streptomyces lavenduligriseus GA1-1, a Strain with Broad-Spectrum Antifungal Activity against Phytopathogenic Fungi.</title>
        <authorList>
            <person name="Qi D."/>
        </authorList>
    </citation>
    <scope>NUCLEOTIDE SEQUENCE [LARGE SCALE GENOMIC DNA]</scope>
    <source>
        <strain evidence="7 8">GA1-1</strain>
    </source>
</reference>
<keyword evidence="3" id="KW-0804">Transcription</keyword>
<dbReference type="InterPro" id="IPR001647">
    <property type="entry name" value="HTH_TetR"/>
</dbReference>
<comment type="caution">
    <text evidence="7">The sequence shown here is derived from an EMBL/GenBank/DDBJ whole genome shotgun (WGS) entry which is preliminary data.</text>
</comment>
<dbReference type="PANTHER" id="PTHR30055">
    <property type="entry name" value="HTH-TYPE TRANSCRIPTIONAL REGULATOR RUTR"/>
    <property type="match status" value="1"/>
</dbReference>
<organism evidence="7 8">
    <name type="scientific">Streptomyces lavenduligriseus</name>
    <dbReference type="NCBI Taxonomy" id="67315"/>
    <lineage>
        <taxon>Bacteria</taxon>
        <taxon>Bacillati</taxon>
        <taxon>Actinomycetota</taxon>
        <taxon>Actinomycetes</taxon>
        <taxon>Kitasatosporales</taxon>
        <taxon>Streptomycetaceae</taxon>
        <taxon>Streptomyces</taxon>
    </lineage>
</organism>
<keyword evidence="8" id="KW-1185">Reference proteome</keyword>
<dbReference type="SUPFAM" id="SSF46689">
    <property type="entry name" value="Homeodomain-like"/>
    <property type="match status" value="1"/>
</dbReference>